<sequence>MGELKEPTSPSRIRETRPWS</sequence>
<organism evidence="2">
    <name type="scientific">Anguilla anguilla</name>
    <name type="common">European freshwater eel</name>
    <name type="synonym">Muraena anguilla</name>
    <dbReference type="NCBI Taxonomy" id="7936"/>
    <lineage>
        <taxon>Eukaryota</taxon>
        <taxon>Metazoa</taxon>
        <taxon>Chordata</taxon>
        <taxon>Craniata</taxon>
        <taxon>Vertebrata</taxon>
        <taxon>Euteleostomi</taxon>
        <taxon>Actinopterygii</taxon>
        <taxon>Neopterygii</taxon>
        <taxon>Teleostei</taxon>
        <taxon>Anguilliformes</taxon>
        <taxon>Anguillidae</taxon>
        <taxon>Anguilla</taxon>
    </lineage>
</organism>
<evidence type="ECO:0000256" key="1">
    <source>
        <dbReference type="SAM" id="MobiDB-lite"/>
    </source>
</evidence>
<name>A0A0E9R0B7_ANGAN</name>
<accession>A0A0E9R0B7</accession>
<reference evidence="2" key="2">
    <citation type="journal article" date="2015" name="Fish Shellfish Immunol.">
        <title>Early steps in the European eel (Anguilla anguilla)-Vibrio vulnificus interaction in the gills: Role of the RtxA13 toxin.</title>
        <authorList>
            <person name="Callol A."/>
            <person name="Pajuelo D."/>
            <person name="Ebbesson L."/>
            <person name="Teles M."/>
            <person name="MacKenzie S."/>
            <person name="Amaro C."/>
        </authorList>
    </citation>
    <scope>NUCLEOTIDE SEQUENCE</scope>
</reference>
<feature type="region of interest" description="Disordered" evidence="1">
    <location>
        <begin position="1"/>
        <end position="20"/>
    </location>
</feature>
<proteinExistence type="predicted"/>
<dbReference type="EMBL" id="GBXM01086839">
    <property type="protein sequence ID" value="JAH21738.1"/>
    <property type="molecule type" value="Transcribed_RNA"/>
</dbReference>
<dbReference type="AlphaFoldDB" id="A0A0E9R0B7"/>
<evidence type="ECO:0000313" key="2">
    <source>
        <dbReference type="EMBL" id="JAH21738.1"/>
    </source>
</evidence>
<protein>
    <submittedName>
        <fullName evidence="2">Uncharacterized protein</fullName>
    </submittedName>
</protein>
<reference evidence="2" key="1">
    <citation type="submission" date="2014-11" db="EMBL/GenBank/DDBJ databases">
        <authorList>
            <person name="Amaro Gonzalez C."/>
        </authorList>
    </citation>
    <scope>NUCLEOTIDE SEQUENCE</scope>
</reference>